<evidence type="ECO:0008006" key="3">
    <source>
        <dbReference type="Google" id="ProtNLM"/>
    </source>
</evidence>
<dbReference type="EMBL" id="LHXN01000006">
    <property type="protein sequence ID" value="KXA93393.1"/>
    <property type="molecule type" value="Genomic_DNA"/>
</dbReference>
<comment type="caution">
    <text evidence="1">The sequence shown here is derived from an EMBL/GenBank/DDBJ whole genome shotgun (WGS) entry which is preliminary data.</text>
</comment>
<gene>
    <name evidence="1" type="ORF">AKJ64_00675</name>
</gene>
<dbReference type="Proteomes" id="UP000070373">
    <property type="component" value="Unassembled WGS sequence"/>
</dbReference>
<sequence>MKLNGKIAELLGAIIGDGNLWSDDRHYRIELTGDPSLDASYFQYLSRIISNELGGNPRTKIRQRG</sequence>
<keyword evidence="2" id="KW-1185">Reference proteome</keyword>
<name>A0A133UGN3_9EURY</name>
<evidence type="ECO:0000313" key="2">
    <source>
        <dbReference type="Proteomes" id="UP000070373"/>
    </source>
</evidence>
<protein>
    <recommendedName>
        <fullName evidence="3">Homing endonuclease LAGLIDADG domain-containing protein</fullName>
    </recommendedName>
</protein>
<organism evidence="1 2">
    <name type="scientific">candidate division MSBL1 archaeon SCGC-AAA259E17</name>
    <dbReference type="NCBI Taxonomy" id="1698263"/>
    <lineage>
        <taxon>Archaea</taxon>
        <taxon>Methanobacteriati</taxon>
        <taxon>Methanobacteriota</taxon>
        <taxon>candidate division MSBL1</taxon>
    </lineage>
</organism>
<accession>A0A133UGN3</accession>
<reference evidence="1 2" key="1">
    <citation type="journal article" date="2016" name="Sci. Rep.">
        <title>Metabolic traits of an uncultured archaeal lineage -MSBL1- from brine pools of the Red Sea.</title>
        <authorList>
            <person name="Mwirichia R."/>
            <person name="Alam I."/>
            <person name="Rashid M."/>
            <person name="Vinu M."/>
            <person name="Ba-Alawi W."/>
            <person name="Anthony Kamau A."/>
            <person name="Kamanda Ngugi D."/>
            <person name="Goker M."/>
            <person name="Klenk H.P."/>
            <person name="Bajic V."/>
            <person name="Stingl U."/>
        </authorList>
    </citation>
    <scope>NUCLEOTIDE SEQUENCE [LARGE SCALE GENOMIC DNA]</scope>
    <source>
        <strain evidence="1">SCGC-AAA259E17</strain>
    </source>
</reference>
<dbReference type="AlphaFoldDB" id="A0A133UGN3"/>
<evidence type="ECO:0000313" key="1">
    <source>
        <dbReference type="EMBL" id="KXA93393.1"/>
    </source>
</evidence>
<proteinExistence type="predicted"/>